<name>A0ACB8ZSX7_CICIN</name>
<evidence type="ECO:0000313" key="2">
    <source>
        <dbReference type="Proteomes" id="UP001055811"/>
    </source>
</evidence>
<reference evidence="2" key="1">
    <citation type="journal article" date="2022" name="Mol. Ecol. Resour.">
        <title>The genomes of chicory, endive, great burdock and yacon provide insights into Asteraceae palaeo-polyploidization history and plant inulin production.</title>
        <authorList>
            <person name="Fan W."/>
            <person name="Wang S."/>
            <person name="Wang H."/>
            <person name="Wang A."/>
            <person name="Jiang F."/>
            <person name="Liu H."/>
            <person name="Zhao H."/>
            <person name="Xu D."/>
            <person name="Zhang Y."/>
        </authorList>
    </citation>
    <scope>NUCLEOTIDE SEQUENCE [LARGE SCALE GENOMIC DNA]</scope>
    <source>
        <strain evidence="2">cv. Punajuju</strain>
    </source>
</reference>
<reference evidence="1 2" key="2">
    <citation type="journal article" date="2022" name="Mol. Ecol. Resour.">
        <title>The genomes of chicory, endive, great burdock and yacon provide insights into Asteraceae paleo-polyploidization history and plant inulin production.</title>
        <authorList>
            <person name="Fan W."/>
            <person name="Wang S."/>
            <person name="Wang H."/>
            <person name="Wang A."/>
            <person name="Jiang F."/>
            <person name="Liu H."/>
            <person name="Zhao H."/>
            <person name="Xu D."/>
            <person name="Zhang Y."/>
        </authorList>
    </citation>
    <scope>NUCLEOTIDE SEQUENCE [LARGE SCALE GENOMIC DNA]</scope>
    <source>
        <strain evidence="2">cv. Punajuju</strain>
        <tissue evidence="1">Leaves</tissue>
    </source>
</reference>
<evidence type="ECO:0000313" key="1">
    <source>
        <dbReference type="EMBL" id="KAI3700922.1"/>
    </source>
</evidence>
<organism evidence="1 2">
    <name type="scientific">Cichorium intybus</name>
    <name type="common">Chicory</name>
    <dbReference type="NCBI Taxonomy" id="13427"/>
    <lineage>
        <taxon>Eukaryota</taxon>
        <taxon>Viridiplantae</taxon>
        <taxon>Streptophyta</taxon>
        <taxon>Embryophyta</taxon>
        <taxon>Tracheophyta</taxon>
        <taxon>Spermatophyta</taxon>
        <taxon>Magnoliopsida</taxon>
        <taxon>eudicotyledons</taxon>
        <taxon>Gunneridae</taxon>
        <taxon>Pentapetalae</taxon>
        <taxon>asterids</taxon>
        <taxon>campanulids</taxon>
        <taxon>Asterales</taxon>
        <taxon>Asteraceae</taxon>
        <taxon>Cichorioideae</taxon>
        <taxon>Cichorieae</taxon>
        <taxon>Cichoriinae</taxon>
        <taxon>Cichorium</taxon>
    </lineage>
</organism>
<protein>
    <submittedName>
        <fullName evidence="1">Uncharacterized protein</fullName>
    </submittedName>
</protein>
<dbReference type="EMBL" id="CM042016">
    <property type="protein sequence ID" value="KAI3700922.1"/>
    <property type="molecule type" value="Genomic_DNA"/>
</dbReference>
<sequence length="290" mass="32518">MYIEELKEGGDGDVDVDVSAKFSGGGAVVASNTKTVLVGAGARALFYPTLLYNVVRNKIQTEFRWWDRVDQFILLGAVPFPTDVLHLKELGVCGVVTLNESYETLVPTSLYHAHGIEHLVIPTRDYLFAPSNDDICKAVKFIHENTSCGKSTYVHCKAGRGRSTTIVLCYLVKHKQMTPNAAYDYVKSIRPRVRLASSQWEAVQDYYYKQNQNVVKKSEIEPFDDASVVLVKDSDLEGYKESFVGNKILAELSLVCRAQFASQAAMARLSWLWVRYHDPCSLNMVSCCRP</sequence>
<dbReference type="Proteomes" id="UP001055811">
    <property type="component" value="Linkage Group LG08"/>
</dbReference>
<proteinExistence type="predicted"/>
<accession>A0ACB8ZSX7</accession>
<gene>
    <name evidence="1" type="ORF">L2E82_45563</name>
</gene>
<comment type="caution">
    <text evidence="1">The sequence shown here is derived from an EMBL/GenBank/DDBJ whole genome shotgun (WGS) entry which is preliminary data.</text>
</comment>
<keyword evidence="2" id="KW-1185">Reference proteome</keyword>